<evidence type="ECO:0000313" key="11">
    <source>
        <dbReference type="Proteomes" id="UP001201812"/>
    </source>
</evidence>
<evidence type="ECO:0000259" key="9">
    <source>
        <dbReference type="PROSITE" id="PS50011"/>
    </source>
</evidence>
<dbReference type="InterPro" id="IPR008271">
    <property type="entry name" value="Ser/Thr_kinase_AS"/>
</dbReference>
<accession>A0AAD4NBM2</accession>
<evidence type="ECO:0000256" key="4">
    <source>
        <dbReference type="ARBA" id="ARBA00022777"/>
    </source>
</evidence>
<evidence type="ECO:0000256" key="7">
    <source>
        <dbReference type="RuleBase" id="RU000304"/>
    </source>
</evidence>
<feature type="domain" description="Protein kinase" evidence="9">
    <location>
        <begin position="12"/>
        <end position="263"/>
    </location>
</feature>
<evidence type="ECO:0000256" key="1">
    <source>
        <dbReference type="ARBA" id="ARBA00022527"/>
    </source>
</evidence>
<proteinExistence type="inferred from homology"/>
<keyword evidence="11" id="KW-1185">Reference proteome</keyword>
<dbReference type="GO" id="GO:0000226">
    <property type="term" value="P:microtubule cytoskeleton organization"/>
    <property type="evidence" value="ECO:0007669"/>
    <property type="project" value="TreeGrafter"/>
</dbReference>
<keyword evidence="2" id="KW-0808">Transferase</keyword>
<dbReference type="PANTHER" id="PTHR24346:SF82">
    <property type="entry name" value="KP78A-RELATED"/>
    <property type="match status" value="1"/>
</dbReference>
<reference evidence="10" key="1">
    <citation type="submission" date="2022-01" db="EMBL/GenBank/DDBJ databases">
        <title>Genome Sequence Resource for Two Populations of Ditylenchus destructor, the Migratory Endoparasitic Phytonematode.</title>
        <authorList>
            <person name="Zhang H."/>
            <person name="Lin R."/>
            <person name="Xie B."/>
        </authorList>
    </citation>
    <scope>NUCLEOTIDE SEQUENCE</scope>
    <source>
        <strain evidence="10">BazhouSP</strain>
    </source>
</reference>
<comment type="caution">
    <text evidence="10">The sequence shown here is derived from an EMBL/GenBank/DDBJ whole genome shotgun (WGS) entry which is preliminary data.</text>
</comment>
<feature type="region of interest" description="Disordered" evidence="8">
    <location>
        <begin position="275"/>
        <end position="302"/>
    </location>
</feature>
<dbReference type="GO" id="GO:0005737">
    <property type="term" value="C:cytoplasm"/>
    <property type="evidence" value="ECO:0007669"/>
    <property type="project" value="TreeGrafter"/>
</dbReference>
<feature type="binding site" evidence="6">
    <location>
        <position position="41"/>
    </location>
    <ligand>
        <name>ATP</name>
        <dbReference type="ChEBI" id="CHEBI:30616"/>
    </ligand>
</feature>
<evidence type="ECO:0000313" key="10">
    <source>
        <dbReference type="EMBL" id="KAI1722176.1"/>
    </source>
</evidence>
<evidence type="ECO:0000256" key="8">
    <source>
        <dbReference type="SAM" id="MobiDB-lite"/>
    </source>
</evidence>
<evidence type="ECO:0000256" key="6">
    <source>
        <dbReference type="PROSITE-ProRule" id="PRU10141"/>
    </source>
</evidence>
<dbReference type="InterPro" id="IPR017441">
    <property type="entry name" value="Protein_kinase_ATP_BS"/>
</dbReference>
<gene>
    <name evidence="10" type="ORF">DdX_04484</name>
</gene>
<keyword evidence="4 10" id="KW-0418">Kinase</keyword>
<dbReference type="InterPro" id="IPR011009">
    <property type="entry name" value="Kinase-like_dom_sf"/>
</dbReference>
<name>A0AAD4NBM2_9BILA</name>
<dbReference type="PROSITE" id="PS00108">
    <property type="entry name" value="PROTEIN_KINASE_ST"/>
    <property type="match status" value="1"/>
</dbReference>
<evidence type="ECO:0000256" key="5">
    <source>
        <dbReference type="ARBA" id="ARBA00022840"/>
    </source>
</evidence>
<dbReference type="PANTHER" id="PTHR24346">
    <property type="entry name" value="MAP/MICROTUBULE AFFINITY-REGULATING KINASE"/>
    <property type="match status" value="1"/>
</dbReference>
<organism evidence="10 11">
    <name type="scientific">Ditylenchus destructor</name>
    <dbReference type="NCBI Taxonomy" id="166010"/>
    <lineage>
        <taxon>Eukaryota</taxon>
        <taxon>Metazoa</taxon>
        <taxon>Ecdysozoa</taxon>
        <taxon>Nematoda</taxon>
        <taxon>Chromadorea</taxon>
        <taxon>Rhabditida</taxon>
        <taxon>Tylenchina</taxon>
        <taxon>Tylenchomorpha</taxon>
        <taxon>Sphaerularioidea</taxon>
        <taxon>Anguinidae</taxon>
        <taxon>Anguininae</taxon>
        <taxon>Ditylenchus</taxon>
    </lineage>
</organism>
<dbReference type="EMBL" id="JAKKPZ010000004">
    <property type="protein sequence ID" value="KAI1722176.1"/>
    <property type="molecule type" value="Genomic_DNA"/>
</dbReference>
<dbReference type="Proteomes" id="UP001201812">
    <property type="component" value="Unassembled WGS sequence"/>
</dbReference>
<comment type="similarity">
    <text evidence="7">Belongs to the protein kinase superfamily.</text>
</comment>
<dbReference type="Gene3D" id="1.10.510.10">
    <property type="entry name" value="Transferase(Phosphotransferase) domain 1"/>
    <property type="match status" value="1"/>
</dbReference>
<dbReference type="SMART" id="SM00220">
    <property type="entry name" value="S_TKc"/>
    <property type="match status" value="1"/>
</dbReference>
<dbReference type="GO" id="GO:0005524">
    <property type="term" value="F:ATP binding"/>
    <property type="evidence" value="ECO:0007669"/>
    <property type="project" value="UniProtKB-UniRule"/>
</dbReference>
<dbReference type="InterPro" id="IPR000719">
    <property type="entry name" value="Prot_kinase_dom"/>
</dbReference>
<dbReference type="FunFam" id="1.10.510.10:FF:000658">
    <property type="entry name" value="Protein CBG12184"/>
    <property type="match status" value="1"/>
</dbReference>
<dbReference type="PROSITE" id="PS50011">
    <property type="entry name" value="PROTEIN_KINASE_DOM"/>
    <property type="match status" value="1"/>
</dbReference>
<keyword evidence="3 6" id="KW-0547">Nucleotide-binding</keyword>
<dbReference type="PROSITE" id="PS00107">
    <property type="entry name" value="PROTEIN_KINASE_ATP"/>
    <property type="match status" value="1"/>
</dbReference>
<dbReference type="PIRSF" id="PIRSF000654">
    <property type="entry name" value="Integrin-linked_kinase"/>
    <property type="match status" value="1"/>
</dbReference>
<dbReference type="GO" id="GO:0035556">
    <property type="term" value="P:intracellular signal transduction"/>
    <property type="evidence" value="ECO:0007669"/>
    <property type="project" value="TreeGrafter"/>
</dbReference>
<dbReference type="AlphaFoldDB" id="A0AAD4NBM2"/>
<keyword evidence="1 7" id="KW-0723">Serine/threonine-protein kinase</keyword>
<dbReference type="GO" id="GO:0050321">
    <property type="term" value="F:tau-protein kinase activity"/>
    <property type="evidence" value="ECO:0007669"/>
    <property type="project" value="TreeGrafter"/>
</dbReference>
<keyword evidence="5 6" id="KW-0067">ATP-binding</keyword>
<dbReference type="Pfam" id="PF00069">
    <property type="entry name" value="Pkinase"/>
    <property type="match status" value="1"/>
</dbReference>
<sequence>MRQSLVQQGIQLDTIEMIGKGSFAVVCRGFSNNLARNVAIKIIDIRVKTEFVDRFLPREMDIVTRLKHPNIVKTYQILRTDKYVAIIQEYASNGDLLRLIMKVKRIEEHQARFYFIQLIEAIKYLWANNILHRDIKCENIFLDAYMNVKLGDFGFARVLKEDEDTNTHCGSKAYTALELLQGKRYKGNGADIWSAGVVLYIMLTGRMMFDERQPEKMIERQERHAIKFPTPVPESAQSLIRHMVHPKRECRATISDILNHKWLRGTRYFNHGPVQDREEAENDTSTAGTPESPGHSLTEDEE</sequence>
<evidence type="ECO:0000256" key="2">
    <source>
        <dbReference type="ARBA" id="ARBA00022679"/>
    </source>
</evidence>
<protein>
    <submittedName>
        <fullName evidence="10">Protein kinase domain-containing protein</fullName>
    </submittedName>
</protein>
<evidence type="ECO:0000256" key="3">
    <source>
        <dbReference type="ARBA" id="ARBA00022741"/>
    </source>
</evidence>
<dbReference type="SUPFAM" id="SSF56112">
    <property type="entry name" value="Protein kinase-like (PK-like)"/>
    <property type="match status" value="1"/>
</dbReference>